<dbReference type="SUPFAM" id="SSF52172">
    <property type="entry name" value="CheY-like"/>
    <property type="match status" value="2"/>
</dbReference>
<gene>
    <name evidence="7" type="ORF">HNR48_001654</name>
</gene>
<dbReference type="RefSeq" id="WP_166848659.1">
    <property type="nucleotide sequence ID" value="NZ_JAAONY010000001.1"/>
</dbReference>
<dbReference type="CDD" id="cd01949">
    <property type="entry name" value="GGDEF"/>
    <property type="match status" value="1"/>
</dbReference>
<dbReference type="InterPro" id="IPR000160">
    <property type="entry name" value="GGDEF_dom"/>
</dbReference>
<evidence type="ECO:0000313" key="8">
    <source>
        <dbReference type="Proteomes" id="UP000528457"/>
    </source>
</evidence>
<evidence type="ECO:0000256" key="1">
    <source>
        <dbReference type="ARBA" id="ARBA00001946"/>
    </source>
</evidence>
<dbReference type="InterPro" id="IPR011006">
    <property type="entry name" value="CheY-like_superfamily"/>
</dbReference>
<evidence type="ECO:0000256" key="4">
    <source>
        <dbReference type="PROSITE-ProRule" id="PRU00169"/>
    </source>
</evidence>
<dbReference type="SUPFAM" id="SSF55073">
    <property type="entry name" value="Nucleotide cyclase"/>
    <property type="match status" value="1"/>
</dbReference>
<evidence type="ECO:0000259" key="5">
    <source>
        <dbReference type="PROSITE" id="PS50110"/>
    </source>
</evidence>
<dbReference type="Proteomes" id="UP000528457">
    <property type="component" value="Unassembled WGS sequence"/>
</dbReference>
<organism evidence="7 8">
    <name type="scientific">Pseudoteredinibacter isoporae</name>
    <dbReference type="NCBI Taxonomy" id="570281"/>
    <lineage>
        <taxon>Bacteria</taxon>
        <taxon>Pseudomonadati</taxon>
        <taxon>Pseudomonadota</taxon>
        <taxon>Gammaproteobacteria</taxon>
        <taxon>Cellvibrionales</taxon>
        <taxon>Cellvibrionaceae</taxon>
        <taxon>Pseudoteredinibacter</taxon>
    </lineage>
</organism>
<evidence type="ECO:0000256" key="2">
    <source>
        <dbReference type="ARBA" id="ARBA00012528"/>
    </source>
</evidence>
<feature type="domain" description="Response regulatory" evidence="5">
    <location>
        <begin position="126"/>
        <end position="243"/>
    </location>
</feature>
<dbReference type="EMBL" id="JACHHT010000001">
    <property type="protein sequence ID" value="MBB6521376.1"/>
    <property type="molecule type" value="Genomic_DNA"/>
</dbReference>
<dbReference type="InParanoid" id="A0A7X0JU48"/>
<dbReference type="Pfam" id="PF00990">
    <property type="entry name" value="GGDEF"/>
    <property type="match status" value="1"/>
</dbReference>
<protein>
    <recommendedName>
        <fullName evidence="2">diguanylate cyclase</fullName>
        <ecNumber evidence="2">2.7.7.65</ecNumber>
    </recommendedName>
</protein>
<evidence type="ECO:0000256" key="3">
    <source>
        <dbReference type="ARBA" id="ARBA00034247"/>
    </source>
</evidence>
<dbReference type="PANTHER" id="PTHR45138:SF9">
    <property type="entry name" value="DIGUANYLATE CYCLASE DGCM-RELATED"/>
    <property type="match status" value="1"/>
</dbReference>
<reference evidence="7 8" key="1">
    <citation type="submission" date="2020-08" db="EMBL/GenBank/DDBJ databases">
        <title>Genomic Encyclopedia of Type Strains, Phase IV (KMG-IV): sequencing the most valuable type-strain genomes for metagenomic binning, comparative biology and taxonomic classification.</title>
        <authorList>
            <person name="Goeker M."/>
        </authorList>
    </citation>
    <scope>NUCLEOTIDE SEQUENCE [LARGE SCALE GENOMIC DNA]</scope>
    <source>
        <strain evidence="7 8">DSM 22368</strain>
    </source>
</reference>
<dbReference type="PROSITE" id="PS50887">
    <property type="entry name" value="GGDEF"/>
    <property type="match status" value="1"/>
</dbReference>
<dbReference type="GO" id="GO:0005886">
    <property type="term" value="C:plasma membrane"/>
    <property type="evidence" value="ECO:0007669"/>
    <property type="project" value="TreeGrafter"/>
</dbReference>
<dbReference type="NCBIfam" id="TIGR00254">
    <property type="entry name" value="GGDEF"/>
    <property type="match status" value="1"/>
</dbReference>
<dbReference type="GO" id="GO:0043709">
    <property type="term" value="P:cell adhesion involved in single-species biofilm formation"/>
    <property type="evidence" value="ECO:0007669"/>
    <property type="project" value="TreeGrafter"/>
</dbReference>
<keyword evidence="4" id="KW-0597">Phosphoprotein</keyword>
<dbReference type="GO" id="GO:1902201">
    <property type="term" value="P:negative regulation of bacterial-type flagellum-dependent cell motility"/>
    <property type="evidence" value="ECO:0007669"/>
    <property type="project" value="TreeGrafter"/>
</dbReference>
<dbReference type="SMART" id="SM00267">
    <property type="entry name" value="GGDEF"/>
    <property type="match status" value="1"/>
</dbReference>
<proteinExistence type="predicted"/>
<name>A0A7X0JU48_9GAMM</name>
<dbReference type="CDD" id="cd17544">
    <property type="entry name" value="REC_2_GGDEF"/>
    <property type="match status" value="1"/>
</dbReference>
<evidence type="ECO:0000313" key="7">
    <source>
        <dbReference type="EMBL" id="MBB6521376.1"/>
    </source>
</evidence>
<feature type="domain" description="GGDEF" evidence="6">
    <location>
        <begin position="286"/>
        <end position="416"/>
    </location>
</feature>
<dbReference type="GO" id="GO:0052621">
    <property type="term" value="F:diguanylate cyclase activity"/>
    <property type="evidence" value="ECO:0007669"/>
    <property type="project" value="UniProtKB-EC"/>
</dbReference>
<dbReference type="FunFam" id="3.30.70.270:FF:000001">
    <property type="entry name" value="Diguanylate cyclase domain protein"/>
    <property type="match status" value="1"/>
</dbReference>
<dbReference type="EC" id="2.7.7.65" evidence="2"/>
<evidence type="ECO:0000259" key="6">
    <source>
        <dbReference type="PROSITE" id="PS50887"/>
    </source>
</evidence>
<dbReference type="Gene3D" id="3.40.50.2300">
    <property type="match status" value="2"/>
</dbReference>
<dbReference type="InterPro" id="IPR043128">
    <property type="entry name" value="Rev_trsase/Diguanyl_cyclase"/>
</dbReference>
<dbReference type="Gene3D" id="3.30.70.270">
    <property type="match status" value="1"/>
</dbReference>
<dbReference type="AlphaFoldDB" id="A0A7X0JU48"/>
<comment type="catalytic activity">
    <reaction evidence="3">
        <text>2 GTP = 3',3'-c-di-GMP + 2 diphosphate</text>
        <dbReference type="Rhea" id="RHEA:24898"/>
        <dbReference type="ChEBI" id="CHEBI:33019"/>
        <dbReference type="ChEBI" id="CHEBI:37565"/>
        <dbReference type="ChEBI" id="CHEBI:58805"/>
        <dbReference type="EC" id="2.7.7.65"/>
    </reaction>
</comment>
<comment type="caution">
    <text evidence="7">The sequence shown here is derived from an EMBL/GenBank/DDBJ whole genome shotgun (WGS) entry which is preliminary data.</text>
</comment>
<dbReference type="InterPro" id="IPR029787">
    <property type="entry name" value="Nucleotide_cyclase"/>
</dbReference>
<dbReference type="GO" id="GO:0000160">
    <property type="term" value="P:phosphorelay signal transduction system"/>
    <property type="evidence" value="ECO:0007669"/>
    <property type="project" value="InterPro"/>
</dbReference>
<feature type="modified residue" description="4-aspartylphosphate" evidence="4">
    <location>
        <position position="55"/>
    </location>
</feature>
<sequence>MKKILIIEDSNTVMKVLRYFVNLESDFIGLYAQSYSEAIEIVERESEQIFAALVDLHLPDAEDGEVVDYTLSKKIPTIVLTSSFDEERRKHLFSKGIIDYVTKEGQFSYRYAIGLLNRIWRNQQVKVLVAEDSTTSRRYISDLLRLYLFQVYTAVDGQDAIDILMQQNDIKMLITDYHMPNMDGVTLVRNLRNKYEKSDLVIIGLSGQGEEALSAKFIKNGANDFLHKPFNREEFQCRVMHNIEAMEHLEQARNVANRDFLTGAYNRRYFFTNASCVHKQAKTESSPLAVAVLDIDFFKKINDNYGHDVGDGVLKFFSKALNDALERFLVARAGGEEFFVLMPGLSNQQACTLMDKVRELISKSPIEIGQNTLTISFSTGISNLYMDSIDAQLKVADQALYRAKESGRNCVVGDVIEHEEMVADG</sequence>
<dbReference type="InterPro" id="IPR050469">
    <property type="entry name" value="Diguanylate_Cyclase"/>
</dbReference>
<feature type="modified residue" description="4-aspartylphosphate" evidence="4">
    <location>
        <position position="176"/>
    </location>
</feature>
<feature type="domain" description="Response regulatory" evidence="5">
    <location>
        <begin position="3"/>
        <end position="118"/>
    </location>
</feature>
<keyword evidence="8" id="KW-1185">Reference proteome</keyword>
<dbReference type="SMART" id="SM00448">
    <property type="entry name" value="REC"/>
    <property type="match status" value="2"/>
</dbReference>
<dbReference type="PANTHER" id="PTHR45138">
    <property type="entry name" value="REGULATORY COMPONENTS OF SENSORY TRANSDUCTION SYSTEM"/>
    <property type="match status" value="1"/>
</dbReference>
<comment type="cofactor">
    <cofactor evidence="1">
        <name>Mg(2+)</name>
        <dbReference type="ChEBI" id="CHEBI:18420"/>
    </cofactor>
</comment>
<dbReference type="InterPro" id="IPR001789">
    <property type="entry name" value="Sig_transdc_resp-reg_receiver"/>
</dbReference>
<accession>A0A7X0JU48</accession>
<dbReference type="Pfam" id="PF00072">
    <property type="entry name" value="Response_reg"/>
    <property type="match status" value="2"/>
</dbReference>
<dbReference type="PROSITE" id="PS50110">
    <property type="entry name" value="RESPONSE_REGULATORY"/>
    <property type="match status" value="2"/>
</dbReference>